<evidence type="ECO:0000313" key="2">
    <source>
        <dbReference type="EMBL" id="OQO02558.1"/>
    </source>
</evidence>
<dbReference type="Proteomes" id="UP000192596">
    <property type="component" value="Unassembled WGS sequence"/>
</dbReference>
<dbReference type="Pfam" id="PF00646">
    <property type="entry name" value="F-box"/>
    <property type="match status" value="1"/>
</dbReference>
<dbReference type="InParanoid" id="A0A1V8SU80"/>
<evidence type="ECO:0000259" key="1">
    <source>
        <dbReference type="SMART" id="SM00256"/>
    </source>
</evidence>
<reference evidence="3" key="1">
    <citation type="submission" date="2017-03" db="EMBL/GenBank/DDBJ databases">
        <title>Genomes of endolithic fungi from Antarctica.</title>
        <authorList>
            <person name="Coleine C."/>
            <person name="Masonjones S."/>
            <person name="Stajich J.E."/>
        </authorList>
    </citation>
    <scope>NUCLEOTIDE SEQUENCE [LARGE SCALE GENOMIC DNA]</scope>
    <source>
        <strain evidence="3">CCFEE 5527</strain>
    </source>
</reference>
<dbReference type="InterPro" id="IPR001810">
    <property type="entry name" value="F-box_dom"/>
</dbReference>
<proteinExistence type="predicted"/>
<protein>
    <recommendedName>
        <fullName evidence="1">F-box domain-containing protein</fullName>
    </recommendedName>
</protein>
<dbReference type="AlphaFoldDB" id="A0A1V8SU80"/>
<comment type="caution">
    <text evidence="2">The sequence shown here is derived from an EMBL/GenBank/DDBJ whole genome shotgun (WGS) entry which is preliminary data.</text>
</comment>
<feature type="domain" description="F-box" evidence="1">
    <location>
        <begin position="6"/>
        <end position="45"/>
    </location>
</feature>
<dbReference type="SMART" id="SM00256">
    <property type="entry name" value="FBOX"/>
    <property type="match status" value="1"/>
</dbReference>
<dbReference type="Gene3D" id="3.80.10.10">
    <property type="entry name" value="Ribonuclease Inhibitor"/>
    <property type="match status" value="1"/>
</dbReference>
<organism evidence="2 3">
    <name type="scientific">Cryoendolithus antarcticus</name>
    <dbReference type="NCBI Taxonomy" id="1507870"/>
    <lineage>
        <taxon>Eukaryota</taxon>
        <taxon>Fungi</taxon>
        <taxon>Dikarya</taxon>
        <taxon>Ascomycota</taxon>
        <taxon>Pezizomycotina</taxon>
        <taxon>Dothideomycetes</taxon>
        <taxon>Dothideomycetidae</taxon>
        <taxon>Cladosporiales</taxon>
        <taxon>Cladosporiaceae</taxon>
        <taxon>Cryoendolithus</taxon>
    </lineage>
</organism>
<dbReference type="OrthoDB" id="3945550at2759"/>
<dbReference type="STRING" id="1507870.A0A1V8SU80"/>
<accession>A0A1V8SU80</accession>
<sequence length="624" mass="71205">MSSKDLPVEIVEQICDCLDRNSVFQLALVSRNCRNGAASRIFHTVSIRLTSRETFRESCEYADSVLASPEKSRQVRHLRVFGFMKGDISTRGDWDTGSSTRNRGVEIPGGVFTDTANCERLIRIMLQLETLRDFTWGIVEQIPSRVLRLLHESSPLTRLHMPLFCLKNLIVSPKEPIRIDPHELELATSPCLHSLGQIHMHSTERQGLVDYNASAVFEIVAGAAPNLRKVDICINPVGPLSGREWLPGTILKDHLVSGSHLEHLSISTLHHLTGPTDRSDAERMGSLVKLRGMMDISALRTLRIDDSLSASNVQWLTEECHFPVLESLDLDLWDVYNAEEMENRLNSFLLSLPPLRSLKLCGRYFPSTVPLVLGHSGRTLRRLNLPMPDQYEVAGTNSDPDLWAFADVNLIRMIHQRAPSVEYLALCIQRSAGDAKEVAVYRELGKLRSLRHLYLSVFHSADYLWHGLYTQQYHLASEDYMAESVDLVVSLAVDEALVGSIFHTIASAKTPHAAPLETLQYRVDALEQQCGFTSNYDWIKLLAYFARSLECSRNLRDDSPQQCFVEEYQRHWYQSPYDERSRLEKDDAFHKWVDEYYMPILQKVWPGVEGRDWMKKWHSFPLST</sequence>
<keyword evidence="3" id="KW-1185">Reference proteome</keyword>
<dbReference type="EMBL" id="NAJO01000027">
    <property type="protein sequence ID" value="OQO02558.1"/>
    <property type="molecule type" value="Genomic_DNA"/>
</dbReference>
<name>A0A1V8SU80_9PEZI</name>
<gene>
    <name evidence="2" type="ORF">B0A48_12086</name>
</gene>
<dbReference type="SUPFAM" id="SSF52047">
    <property type="entry name" value="RNI-like"/>
    <property type="match status" value="1"/>
</dbReference>
<evidence type="ECO:0000313" key="3">
    <source>
        <dbReference type="Proteomes" id="UP000192596"/>
    </source>
</evidence>
<dbReference type="InterPro" id="IPR032675">
    <property type="entry name" value="LRR_dom_sf"/>
</dbReference>